<protein>
    <submittedName>
        <fullName evidence="2">Uncharacterized protein</fullName>
    </submittedName>
</protein>
<feature type="region of interest" description="Disordered" evidence="1">
    <location>
        <begin position="148"/>
        <end position="168"/>
    </location>
</feature>
<dbReference type="GeneID" id="19309577"/>
<keyword evidence="3" id="KW-1185">Reference proteome</keyword>
<feature type="region of interest" description="Disordered" evidence="1">
    <location>
        <begin position="16"/>
        <end position="40"/>
    </location>
</feature>
<dbReference type="RefSeq" id="XP_007866960.1">
    <property type="nucleotide sequence ID" value="XM_007868769.1"/>
</dbReference>
<proteinExistence type="predicted"/>
<dbReference type="AlphaFoldDB" id="S7Q3W9"/>
<organism evidence="2 3">
    <name type="scientific">Gloeophyllum trabeum (strain ATCC 11539 / FP-39264 / Madison 617)</name>
    <name type="common">Brown rot fungus</name>
    <dbReference type="NCBI Taxonomy" id="670483"/>
    <lineage>
        <taxon>Eukaryota</taxon>
        <taxon>Fungi</taxon>
        <taxon>Dikarya</taxon>
        <taxon>Basidiomycota</taxon>
        <taxon>Agaricomycotina</taxon>
        <taxon>Agaricomycetes</taxon>
        <taxon>Gloeophyllales</taxon>
        <taxon>Gloeophyllaceae</taxon>
        <taxon>Gloeophyllum</taxon>
    </lineage>
</organism>
<dbReference type="OrthoDB" id="10672059at2759"/>
<sequence>MPSFFKALKALQARFTTSTTQPETASCPSTESPHPALSNTPTLIHRLSHKKEPSVSVSSSLGPVILADSPASAVTASSLEKLVTVSSSKSAVHKSADRVKLSSFIVPRPCVPLVPVTQCVAVGTLPEKPECMKVSIAEKIMEKTVSPVKEPASTKVRKETRQAGEDDPFAQADEEVRALEAVVDEGKASHEEWSLKMRELSSQPLDAFEDDEDRVTSHVDAARTAWKVVQERSCSPAGCSDYSMDATEVSFSSTVTVCVSPIPVLKCYGEEGKPLWDQGQGVWLTPPATT</sequence>
<reference evidence="2 3" key="1">
    <citation type="journal article" date="2012" name="Science">
        <title>The Paleozoic origin of enzymatic lignin decomposition reconstructed from 31 fungal genomes.</title>
        <authorList>
            <person name="Floudas D."/>
            <person name="Binder M."/>
            <person name="Riley R."/>
            <person name="Barry K."/>
            <person name="Blanchette R.A."/>
            <person name="Henrissat B."/>
            <person name="Martinez A.T."/>
            <person name="Otillar R."/>
            <person name="Spatafora J.W."/>
            <person name="Yadav J.S."/>
            <person name="Aerts A."/>
            <person name="Benoit I."/>
            <person name="Boyd A."/>
            <person name="Carlson A."/>
            <person name="Copeland A."/>
            <person name="Coutinho P.M."/>
            <person name="de Vries R.P."/>
            <person name="Ferreira P."/>
            <person name="Findley K."/>
            <person name="Foster B."/>
            <person name="Gaskell J."/>
            <person name="Glotzer D."/>
            <person name="Gorecki P."/>
            <person name="Heitman J."/>
            <person name="Hesse C."/>
            <person name="Hori C."/>
            <person name="Igarashi K."/>
            <person name="Jurgens J.A."/>
            <person name="Kallen N."/>
            <person name="Kersten P."/>
            <person name="Kohler A."/>
            <person name="Kuees U."/>
            <person name="Kumar T.K.A."/>
            <person name="Kuo A."/>
            <person name="LaButti K."/>
            <person name="Larrondo L.F."/>
            <person name="Lindquist E."/>
            <person name="Ling A."/>
            <person name="Lombard V."/>
            <person name="Lucas S."/>
            <person name="Lundell T."/>
            <person name="Martin R."/>
            <person name="McLaughlin D.J."/>
            <person name="Morgenstern I."/>
            <person name="Morin E."/>
            <person name="Murat C."/>
            <person name="Nagy L.G."/>
            <person name="Nolan M."/>
            <person name="Ohm R.A."/>
            <person name="Patyshakuliyeva A."/>
            <person name="Rokas A."/>
            <person name="Ruiz-Duenas F.J."/>
            <person name="Sabat G."/>
            <person name="Salamov A."/>
            <person name="Samejima M."/>
            <person name="Schmutz J."/>
            <person name="Slot J.C."/>
            <person name="St John F."/>
            <person name="Stenlid J."/>
            <person name="Sun H."/>
            <person name="Sun S."/>
            <person name="Syed K."/>
            <person name="Tsang A."/>
            <person name="Wiebenga A."/>
            <person name="Young D."/>
            <person name="Pisabarro A."/>
            <person name="Eastwood D.C."/>
            <person name="Martin F."/>
            <person name="Cullen D."/>
            <person name="Grigoriev I.V."/>
            <person name="Hibbett D.S."/>
        </authorList>
    </citation>
    <scope>NUCLEOTIDE SEQUENCE [LARGE SCALE GENOMIC DNA]</scope>
    <source>
        <strain evidence="2 3">ATCC 11539</strain>
    </source>
</reference>
<evidence type="ECO:0000313" key="2">
    <source>
        <dbReference type="EMBL" id="EPQ54696.1"/>
    </source>
</evidence>
<name>S7Q3W9_GLOTA</name>
<dbReference type="EMBL" id="KB469303">
    <property type="protein sequence ID" value="EPQ54696.1"/>
    <property type="molecule type" value="Genomic_DNA"/>
</dbReference>
<evidence type="ECO:0000313" key="3">
    <source>
        <dbReference type="Proteomes" id="UP000030669"/>
    </source>
</evidence>
<dbReference type="Proteomes" id="UP000030669">
    <property type="component" value="Unassembled WGS sequence"/>
</dbReference>
<dbReference type="HOGENOM" id="CLU_959937_0_0_1"/>
<accession>S7Q3W9</accession>
<dbReference type="KEGG" id="gtr:GLOTRDRAFT_94129"/>
<gene>
    <name evidence="2" type="ORF">GLOTRDRAFT_94129</name>
</gene>
<evidence type="ECO:0000256" key="1">
    <source>
        <dbReference type="SAM" id="MobiDB-lite"/>
    </source>
</evidence>